<comment type="subcellular location">
    <subcellularLocation>
        <location evidence="16">Membrane</location>
        <topology evidence="16">Multi-pass membrane protein</topology>
    </subcellularLocation>
    <subcellularLocation>
        <location evidence="1">Mitochondrion inner membrane</location>
        <topology evidence="1">Multi-pass membrane protein</topology>
    </subcellularLocation>
</comment>
<keyword evidence="5" id="KW-0050">Antiport</keyword>
<dbReference type="Proteomes" id="UP000694920">
    <property type="component" value="Unplaced"/>
</dbReference>
<comment type="catalytic activity">
    <reaction evidence="12">
        <text>ADP(in) + ATP(out) = ADP(out) + ATP(in)</text>
        <dbReference type="Rhea" id="RHEA:34999"/>
        <dbReference type="ChEBI" id="CHEBI:30616"/>
        <dbReference type="ChEBI" id="CHEBI:456216"/>
    </reaction>
    <physiologicalReaction direction="left-to-right" evidence="12">
        <dbReference type="Rhea" id="RHEA:35000"/>
    </physiologicalReaction>
</comment>
<keyword evidence="10" id="KW-0496">Mitochondrion</keyword>
<evidence type="ECO:0000313" key="17">
    <source>
        <dbReference type="Proteomes" id="UP000694920"/>
    </source>
</evidence>
<organism evidence="17 18">
    <name type="scientific">Cephus cinctus</name>
    <name type="common">Wheat stem sawfly</name>
    <dbReference type="NCBI Taxonomy" id="211228"/>
    <lineage>
        <taxon>Eukaryota</taxon>
        <taxon>Metazoa</taxon>
        <taxon>Ecdysozoa</taxon>
        <taxon>Arthropoda</taxon>
        <taxon>Hexapoda</taxon>
        <taxon>Insecta</taxon>
        <taxon>Pterygota</taxon>
        <taxon>Neoptera</taxon>
        <taxon>Endopterygota</taxon>
        <taxon>Hymenoptera</taxon>
        <taxon>Cephoidea</taxon>
        <taxon>Cephidae</taxon>
        <taxon>Cephus</taxon>
    </lineage>
</organism>
<dbReference type="InterPro" id="IPR018108">
    <property type="entry name" value="MCP_transmembrane"/>
</dbReference>
<feature type="transmembrane region" description="Helical" evidence="16">
    <location>
        <begin position="121"/>
        <end position="141"/>
    </location>
</feature>
<feature type="repeat" description="Solcar" evidence="14">
    <location>
        <begin position="12"/>
        <end position="106"/>
    </location>
</feature>
<evidence type="ECO:0000256" key="15">
    <source>
        <dbReference type="RuleBase" id="RU000488"/>
    </source>
</evidence>
<feature type="repeat" description="Solcar" evidence="14">
    <location>
        <begin position="224"/>
        <end position="311"/>
    </location>
</feature>
<evidence type="ECO:0000256" key="14">
    <source>
        <dbReference type="PROSITE-ProRule" id="PRU00282"/>
    </source>
</evidence>
<dbReference type="InterPro" id="IPR023395">
    <property type="entry name" value="MCP_dom_sf"/>
</dbReference>
<dbReference type="GO" id="GO:1990544">
    <property type="term" value="P:mitochondrial ATP transmembrane transport"/>
    <property type="evidence" value="ECO:0007669"/>
    <property type="project" value="InterPro"/>
</dbReference>
<dbReference type="PANTHER" id="PTHR45635:SF14">
    <property type="entry name" value="ADP_ATP TRANSLOCASE"/>
    <property type="match status" value="1"/>
</dbReference>
<keyword evidence="8" id="KW-0999">Mitochondrion inner membrane</keyword>
<name>A0AAJ7BQI4_CEPCN</name>
<evidence type="ECO:0000256" key="6">
    <source>
        <dbReference type="ARBA" id="ARBA00022692"/>
    </source>
</evidence>
<evidence type="ECO:0000256" key="13">
    <source>
        <dbReference type="ARBA" id="ARBA00045250"/>
    </source>
</evidence>
<evidence type="ECO:0000256" key="11">
    <source>
        <dbReference type="ARBA" id="ARBA00023136"/>
    </source>
</evidence>
<keyword evidence="4 15" id="KW-0813">Transport</keyword>
<dbReference type="InterPro" id="IPR002067">
    <property type="entry name" value="MCP"/>
</dbReference>
<keyword evidence="6 14" id="KW-0812">Transmembrane</keyword>
<evidence type="ECO:0000256" key="9">
    <source>
        <dbReference type="ARBA" id="ARBA00022989"/>
    </source>
</evidence>
<dbReference type="InterPro" id="IPR002113">
    <property type="entry name" value="ADT_euk_type"/>
</dbReference>
<evidence type="ECO:0000256" key="4">
    <source>
        <dbReference type="ARBA" id="ARBA00022448"/>
    </source>
</evidence>
<comment type="caution">
    <text evidence="16">Lacks conserved residue(s) required for the propagation of feature annotation.</text>
</comment>
<dbReference type="GO" id="GO:0005743">
    <property type="term" value="C:mitochondrial inner membrane"/>
    <property type="evidence" value="ECO:0007669"/>
    <property type="project" value="UniProtKB-SubCell"/>
</dbReference>
<evidence type="ECO:0000256" key="16">
    <source>
        <dbReference type="RuleBase" id="RU368008"/>
    </source>
</evidence>
<feature type="transmembrane region" description="Helical" evidence="16">
    <location>
        <begin position="288"/>
        <end position="308"/>
    </location>
</feature>
<evidence type="ECO:0000256" key="5">
    <source>
        <dbReference type="ARBA" id="ARBA00022449"/>
    </source>
</evidence>
<dbReference type="SUPFAM" id="SSF103506">
    <property type="entry name" value="Mitochondrial carrier"/>
    <property type="match status" value="1"/>
</dbReference>
<keyword evidence="9 16" id="KW-1133">Transmembrane helix</keyword>
<feature type="transmembrane region" description="Helical" evidence="16">
    <location>
        <begin position="181"/>
        <end position="203"/>
    </location>
</feature>
<dbReference type="Pfam" id="PF00153">
    <property type="entry name" value="Mito_carr"/>
    <property type="match status" value="3"/>
</dbReference>
<evidence type="ECO:0000256" key="2">
    <source>
        <dbReference type="ARBA" id="ARBA00006375"/>
    </source>
</evidence>
<reference evidence="18" key="1">
    <citation type="submission" date="2025-08" db="UniProtKB">
        <authorList>
            <consortium name="RefSeq"/>
        </authorList>
    </citation>
    <scope>IDENTIFICATION</scope>
</reference>
<dbReference type="PROSITE" id="PS50920">
    <property type="entry name" value="SOLCAR"/>
    <property type="match status" value="3"/>
</dbReference>
<feature type="repeat" description="Solcar" evidence="14">
    <location>
        <begin position="118"/>
        <end position="209"/>
    </location>
</feature>
<dbReference type="AlphaFoldDB" id="A0AAJ7BQI4"/>
<protein>
    <recommendedName>
        <fullName evidence="16">ADP/ATP translocase</fullName>
    </recommendedName>
    <alternativeName>
        <fullName evidence="16">ADP,ATP carrier protein</fullName>
    </alternativeName>
</protein>
<keyword evidence="7" id="KW-0677">Repeat</keyword>
<evidence type="ECO:0000256" key="7">
    <source>
        <dbReference type="ARBA" id="ARBA00022737"/>
    </source>
</evidence>
<evidence type="ECO:0000256" key="3">
    <source>
        <dbReference type="ARBA" id="ARBA00011245"/>
    </source>
</evidence>
<evidence type="ECO:0000256" key="10">
    <source>
        <dbReference type="ARBA" id="ARBA00023128"/>
    </source>
</evidence>
<proteinExistence type="inferred from homology"/>
<dbReference type="GO" id="GO:0140021">
    <property type="term" value="P:mitochondrial ADP transmembrane transport"/>
    <property type="evidence" value="ECO:0007669"/>
    <property type="project" value="InterPro"/>
</dbReference>
<comment type="subunit">
    <text evidence="3 16">Monomer.</text>
</comment>
<dbReference type="Gene3D" id="1.50.40.10">
    <property type="entry name" value="Mitochondrial carrier domain"/>
    <property type="match status" value="1"/>
</dbReference>
<dbReference type="PRINTS" id="PR00927">
    <property type="entry name" value="ADPTRNSLCASE"/>
</dbReference>
<evidence type="ECO:0000256" key="8">
    <source>
        <dbReference type="ARBA" id="ARBA00022792"/>
    </source>
</evidence>
<evidence type="ECO:0000256" key="1">
    <source>
        <dbReference type="ARBA" id="ARBA00004448"/>
    </source>
</evidence>
<comment type="function">
    <text evidence="16">Catalyzes the exchange of ADP and ATP across the membrane.</text>
</comment>
<evidence type="ECO:0000313" key="18">
    <source>
        <dbReference type="RefSeq" id="XP_015591124.1"/>
    </source>
</evidence>
<evidence type="ECO:0000256" key="12">
    <source>
        <dbReference type="ARBA" id="ARBA00024143"/>
    </source>
</evidence>
<dbReference type="PANTHER" id="PTHR45635">
    <property type="entry name" value="ADP,ATP CARRIER PROTEIN 1-RELATED-RELATED"/>
    <property type="match status" value="1"/>
</dbReference>
<dbReference type="KEGG" id="ccin:107265806"/>
<dbReference type="GO" id="GO:0005471">
    <property type="term" value="F:ATP:ADP antiporter activity"/>
    <property type="evidence" value="ECO:0007669"/>
    <property type="project" value="UniProtKB-UniRule"/>
</dbReference>
<dbReference type="RefSeq" id="XP_015591124.1">
    <property type="nucleotide sequence ID" value="XM_015735638.2"/>
</dbReference>
<sequence>MGGEDSKSSSLSDVAASFLISGVLATTFKTLFAPIERVKLILQTQTSSRQMAQEHKKAYTGFVNAIVRLPKEQGFFSLWRGNLTNICRYFPTQSVNFSLYDVYYEGLIHFFRPKTKKGQDILSFLAGGSVGFTSCILLYPLTFCTTRIAVDVGDGRIIKREFNNLPHCLRKVYKTDGYKGFYQGVACSSVGMFIYRSAYFGIYTSAKRIYTNDPFDSNERILHAPFLVSLLFAQLASSISMILAYPLDTIARQAMLHTGQGLELYATLRMVGGKIMQRDGPVGFYRGMFTNLLTTISGSLILVTHDLAKEFYIKKK</sequence>
<keyword evidence="11 14" id="KW-0472">Membrane</keyword>
<comment type="similarity">
    <text evidence="2 15">Belongs to the mitochondrial carrier (TC 2.A.29) family.</text>
</comment>
<dbReference type="PRINTS" id="PR00926">
    <property type="entry name" value="MITOCARRIER"/>
</dbReference>
<comment type="function">
    <text evidence="13">ADP:ATP antiporter that mediates import of ADP into the mitochondrial matrix for ATP synthesis, and export of ATP out to fuel the cell. Cycles between the cytoplasmic-open state (c-state) and the matrix-open state (m-state): operates by the alternating access mechanism with a single substrate-binding site intermittently exposed to either the cytosolic (c-state) or matrix (m-state) side of the inner mitochondrial membrane.</text>
</comment>
<gene>
    <name evidence="18" type="primary">LOC107265806</name>
</gene>
<feature type="transmembrane region" description="Helical" evidence="16">
    <location>
        <begin position="14"/>
        <end position="32"/>
    </location>
</feature>
<dbReference type="GeneID" id="107265806"/>
<keyword evidence="17" id="KW-1185">Reference proteome</keyword>
<feature type="transmembrane region" description="Helical" evidence="16">
    <location>
        <begin position="224"/>
        <end position="247"/>
    </location>
</feature>
<accession>A0AAJ7BQI4</accession>